<sequence>MSRSAPSGQASAVSGKVVITGGEGGLARAIHAAFVDAGLDVMAPGRAELDVTDEAGAKDYFRRHSPELLVCNAGITRDAPLAKLREADWDQVLAVNLRGAANCAAAALKGMLRSRSGHIVFISSYSAIHPPAGQAAYAAAKAGLIGLGKSLAKELGSAGIRVNVILPGFLETRMTEAVSPERRDQVKSEHALGRFNTPEAVAAFLRTLHLHLPHTSGQVFQLDSRVG</sequence>
<dbReference type="GO" id="GO:0030497">
    <property type="term" value="P:fatty acid elongation"/>
    <property type="evidence" value="ECO:0007669"/>
    <property type="project" value="TreeGrafter"/>
</dbReference>
<dbReference type="InterPro" id="IPR057326">
    <property type="entry name" value="KR_dom"/>
</dbReference>
<gene>
    <name evidence="3" type="ORF">HHL09_12985</name>
</gene>
<evidence type="ECO:0000259" key="2">
    <source>
        <dbReference type="SMART" id="SM00822"/>
    </source>
</evidence>
<dbReference type="SMART" id="SM00822">
    <property type="entry name" value="PKS_KR"/>
    <property type="match status" value="1"/>
</dbReference>
<dbReference type="Gene3D" id="3.40.50.720">
    <property type="entry name" value="NAD(P)-binding Rossmann-like Domain"/>
    <property type="match status" value="1"/>
</dbReference>
<dbReference type="InterPro" id="IPR020904">
    <property type="entry name" value="Sc_DH/Rdtase_CS"/>
</dbReference>
<comment type="similarity">
    <text evidence="1">Belongs to the short-chain dehydrogenases/reductases (SDR) family.</text>
</comment>
<keyword evidence="4" id="KW-1185">Reference proteome</keyword>
<dbReference type="PRINTS" id="PR00081">
    <property type="entry name" value="GDHRDH"/>
</dbReference>
<dbReference type="Proteomes" id="UP000501812">
    <property type="component" value="Chromosome"/>
</dbReference>
<dbReference type="PROSITE" id="PS00061">
    <property type="entry name" value="ADH_SHORT"/>
    <property type="match status" value="1"/>
</dbReference>
<dbReference type="GO" id="GO:0016616">
    <property type="term" value="F:oxidoreductase activity, acting on the CH-OH group of donors, NAD or NADP as acceptor"/>
    <property type="evidence" value="ECO:0007669"/>
    <property type="project" value="TreeGrafter"/>
</dbReference>
<dbReference type="InterPro" id="IPR002347">
    <property type="entry name" value="SDR_fam"/>
</dbReference>
<evidence type="ECO:0000313" key="3">
    <source>
        <dbReference type="EMBL" id="QJE96659.1"/>
    </source>
</evidence>
<reference evidence="3 4" key="1">
    <citation type="submission" date="2020-04" db="EMBL/GenBank/DDBJ databases">
        <title>Luteolibacter sp. G-1-1-1 isolated from soil.</title>
        <authorList>
            <person name="Dahal R.H."/>
        </authorList>
    </citation>
    <scope>NUCLEOTIDE SEQUENCE [LARGE SCALE GENOMIC DNA]</scope>
    <source>
        <strain evidence="3 4">G-1-1-1</strain>
    </source>
</reference>
<dbReference type="EMBL" id="CP051774">
    <property type="protein sequence ID" value="QJE96659.1"/>
    <property type="molecule type" value="Genomic_DNA"/>
</dbReference>
<proteinExistence type="inferred from homology"/>
<name>A0A858RJT1_9BACT</name>
<evidence type="ECO:0000313" key="4">
    <source>
        <dbReference type="Proteomes" id="UP000501812"/>
    </source>
</evidence>
<accession>A0A858RJT1</accession>
<dbReference type="PRINTS" id="PR00080">
    <property type="entry name" value="SDRFAMILY"/>
</dbReference>
<dbReference type="AlphaFoldDB" id="A0A858RJT1"/>
<protein>
    <submittedName>
        <fullName evidence="3">SDR family NAD(P)-dependent oxidoreductase</fullName>
    </submittedName>
</protein>
<evidence type="ECO:0000256" key="1">
    <source>
        <dbReference type="ARBA" id="ARBA00006484"/>
    </source>
</evidence>
<dbReference type="SUPFAM" id="SSF51735">
    <property type="entry name" value="NAD(P)-binding Rossmann-fold domains"/>
    <property type="match status" value="1"/>
</dbReference>
<dbReference type="InterPro" id="IPR036291">
    <property type="entry name" value="NAD(P)-bd_dom_sf"/>
</dbReference>
<dbReference type="PANTHER" id="PTHR42760:SF135">
    <property type="entry name" value="BLL7886 PROTEIN"/>
    <property type="match status" value="1"/>
</dbReference>
<feature type="domain" description="Ketoreductase" evidence="2">
    <location>
        <begin position="15"/>
        <end position="172"/>
    </location>
</feature>
<dbReference type="Pfam" id="PF13561">
    <property type="entry name" value="adh_short_C2"/>
    <property type="match status" value="1"/>
</dbReference>
<dbReference type="KEGG" id="luo:HHL09_12985"/>
<dbReference type="PANTHER" id="PTHR42760">
    <property type="entry name" value="SHORT-CHAIN DEHYDROGENASES/REDUCTASES FAMILY MEMBER"/>
    <property type="match status" value="1"/>
</dbReference>
<organism evidence="3 4">
    <name type="scientific">Luteolibacter luteus</name>
    <dbReference type="NCBI Taxonomy" id="2728835"/>
    <lineage>
        <taxon>Bacteria</taxon>
        <taxon>Pseudomonadati</taxon>
        <taxon>Verrucomicrobiota</taxon>
        <taxon>Verrucomicrobiia</taxon>
        <taxon>Verrucomicrobiales</taxon>
        <taxon>Verrucomicrobiaceae</taxon>
        <taxon>Luteolibacter</taxon>
    </lineage>
</organism>